<keyword evidence="2" id="KW-0812">Transmembrane</keyword>
<dbReference type="EMBL" id="JAUEPT010000593">
    <property type="protein sequence ID" value="KAK0421512.1"/>
    <property type="molecule type" value="Genomic_DNA"/>
</dbReference>
<keyword evidence="2" id="KW-1133">Transmembrane helix</keyword>
<protein>
    <submittedName>
        <fullName evidence="3">Uncharacterized protein</fullName>
    </submittedName>
</protein>
<keyword evidence="2" id="KW-0472">Membrane</keyword>
<evidence type="ECO:0000313" key="3">
    <source>
        <dbReference type="EMBL" id="KAK0421512.1"/>
    </source>
</evidence>
<feature type="compositionally biased region" description="Low complexity" evidence="1">
    <location>
        <begin position="311"/>
        <end position="324"/>
    </location>
</feature>
<evidence type="ECO:0000313" key="4">
    <source>
        <dbReference type="Proteomes" id="UP001175226"/>
    </source>
</evidence>
<accession>A0AA39IED4</accession>
<comment type="caution">
    <text evidence="3">The sequence shown here is derived from an EMBL/GenBank/DDBJ whole genome shotgun (WGS) entry which is preliminary data.</text>
</comment>
<proteinExistence type="predicted"/>
<organism evidence="3 4">
    <name type="scientific">Armillaria borealis</name>
    <dbReference type="NCBI Taxonomy" id="47425"/>
    <lineage>
        <taxon>Eukaryota</taxon>
        <taxon>Fungi</taxon>
        <taxon>Dikarya</taxon>
        <taxon>Basidiomycota</taxon>
        <taxon>Agaricomycotina</taxon>
        <taxon>Agaricomycetes</taxon>
        <taxon>Agaricomycetidae</taxon>
        <taxon>Agaricales</taxon>
        <taxon>Marasmiineae</taxon>
        <taxon>Physalacriaceae</taxon>
        <taxon>Armillaria</taxon>
    </lineage>
</organism>
<evidence type="ECO:0000256" key="2">
    <source>
        <dbReference type="SAM" id="Phobius"/>
    </source>
</evidence>
<feature type="compositionally biased region" description="Polar residues" evidence="1">
    <location>
        <begin position="288"/>
        <end position="299"/>
    </location>
</feature>
<dbReference type="AlphaFoldDB" id="A0AA39IED4"/>
<evidence type="ECO:0000256" key="1">
    <source>
        <dbReference type="SAM" id="MobiDB-lite"/>
    </source>
</evidence>
<feature type="transmembrane region" description="Helical" evidence="2">
    <location>
        <begin position="159"/>
        <end position="182"/>
    </location>
</feature>
<feature type="transmembrane region" description="Helical" evidence="2">
    <location>
        <begin position="125"/>
        <end position="147"/>
    </location>
</feature>
<feature type="transmembrane region" description="Helical" evidence="2">
    <location>
        <begin position="48"/>
        <end position="67"/>
    </location>
</feature>
<sequence length="333" mass="37333">MYIPRGFIHHHPPMPTMHVPSPDLSQDEKSALFGELDTYLNALILESWFHGLYTGIVVATLWTILTATKRLHGPFLRTIIIMLYVLRTLAFVMEWAFERHAFIENGYNDYSVFAALMGNDLWWRVSYFIAGITGGISTILVDITIIWRCWVLWDFQWPVVLIPIMFLVAATVTFALLATTLARVYHSQLEIDWPLIYIVLSLTTTLMCTLLIVYRIVRFAHRLLLFRRIISALIESAMIYTLTLTVYLALVGRQMTTAYYADIVATYARAVAPTLLALRVAAGSTSISSDEESNASGNISDIRFGPMGENSSSSNPSDESFSGSHGTGTAESV</sequence>
<name>A0AA39IED4_9AGAR</name>
<keyword evidence="4" id="KW-1185">Reference proteome</keyword>
<feature type="transmembrane region" description="Helical" evidence="2">
    <location>
        <begin position="194"/>
        <end position="217"/>
    </location>
</feature>
<feature type="region of interest" description="Disordered" evidence="1">
    <location>
        <begin position="288"/>
        <end position="333"/>
    </location>
</feature>
<dbReference type="Proteomes" id="UP001175226">
    <property type="component" value="Unassembled WGS sequence"/>
</dbReference>
<gene>
    <name evidence="3" type="ORF">EV421DRAFT_1982940</name>
</gene>
<reference evidence="3" key="1">
    <citation type="submission" date="2023-06" db="EMBL/GenBank/DDBJ databases">
        <authorList>
            <consortium name="Lawrence Berkeley National Laboratory"/>
            <person name="Ahrendt S."/>
            <person name="Sahu N."/>
            <person name="Indic B."/>
            <person name="Wong-Bajracharya J."/>
            <person name="Merenyi Z."/>
            <person name="Ke H.-M."/>
            <person name="Monk M."/>
            <person name="Kocsube S."/>
            <person name="Drula E."/>
            <person name="Lipzen A."/>
            <person name="Balint B."/>
            <person name="Henrissat B."/>
            <person name="Andreopoulos B."/>
            <person name="Martin F.M."/>
            <person name="Harder C.B."/>
            <person name="Rigling D."/>
            <person name="Ford K.L."/>
            <person name="Foster G.D."/>
            <person name="Pangilinan J."/>
            <person name="Papanicolaou A."/>
            <person name="Barry K."/>
            <person name="LaButti K."/>
            <person name="Viragh M."/>
            <person name="Koriabine M."/>
            <person name="Yan M."/>
            <person name="Riley R."/>
            <person name="Champramary S."/>
            <person name="Plett K.L."/>
            <person name="Tsai I.J."/>
            <person name="Slot J."/>
            <person name="Sipos G."/>
            <person name="Plett J."/>
            <person name="Nagy L.G."/>
            <person name="Grigoriev I.V."/>
        </authorList>
    </citation>
    <scope>NUCLEOTIDE SEQUENCE</scope>
    <source>
        <strain evidence="3">FPL87.14</strain>
    </source>
</reference>
<feature type="transmembrane region" description="Helical" evidence="2">
    <location>
        <begin position="79"/>
        <end position="97"/>
    </location>
</feature>
<feature type="transmembrane region" description="Helical" evidence="2">
    <location>
        <begin position="229"/>
        <end position="250"/>
    </location>
</feature>